<proteinExistence type="predicted"/>
<reference evidence="1" key="1">
    <citation type="submission" date="2023-04" db="EMBL/GenBank/DDBJ databases">
        <title>Phytophthora lilii NBRC 32176.</title>
        <authorList>
            <person name="Ichikawa N."/>
            <person name="Sato H."/>
            <person name="Tonouchi N."/>
        </authorList>
    </citation>
    <scope>NUCLEOTIDE SEQUENCE</scope>
    <source>
        <strain evidence="1">NBRC 32176</strain>
    </source>
</reference>
<evidence type="ECO:0000313" key="1">
    <source>
        <dbReference type="EMBL" id="GMF13824.1"/>
    </source>
</evidence>
<dbReference type="InterPro" id="IPR022601">
    <property type="entry name" value="DUF3160"/>
</dbReference>
<evidence type="ECO:0000313" key="2">
    <source>
        <dbReference type="Proteomes" id="UP001165083"/>
    </source>
</evidence>
<protein>
    <submittedName>
        <fullName evidence="1">Unnamed protein product</fullName>
    </submittedName>
</protein>
<keyword evidence="2" id="KW-1185">Reference proteome</keyword>
<comment type="caution">
    <text evidence="1">The sequence shown here is derived from an EMBL/GenBank/DDBJ whole genome shotgun (WGS) entry which is preliminary data.</text>
</comment>
<gene>
    <name evidence="1" type="ORF">Plil01_000426100</name>
</gene>
<dbReference type="AlphaFoldDB" id="A0A9W6WRY8"/>
<dbReference type="Proteomes" id="UP001165083">
    <property type="component" value="Unassembled WGS sequence"/>
</dbReference>
<dbReference type="OrthoDB" id="163095at2759"/>
<accession>A0A9W6WRY8</accession>
<dbReference type="Pfam" id="PF11369">
    <property type="entry name" value="DUF3160"/>
    <property type="match status" value="1"/>
</dbReference>
<organism evidence="1 2">
    <name type="scientific">Phytophthora lilii</name>
    <dbReference type="NCBI Taxonomy" id="2077276"/>
    <lineage>
        <taxon>Eukaryota</taxon>
        <taxon>Sar</taxon>
        <taxon>Stramenopiles</taxon>
        <taxon>Oomycota</taxon>
        <taxon>Peronosporomycetes</taxon>
        <taxon>Peronosporales</taxon>
        <taxon>Peronosporaceae</taxon>
        <taxon>Phytophthora</taxon>
    </lineage>
</organism>
<sequence length="191" mass="21365">MVFSSRQTSLLFASVWSQEFDDDDDDLGADENASISTLWQRALRALSRPSPNTAKIAVCQAKLAPLSDEQVGFLKAVMEERFGSSGLRYCGWYPGLFYESREDSGKSDVIVADIHTDSPSAEHCDPGGVPHVGVGNPMMAFFVVNRAMYAGPVFSSYEFVTPIDERWTDEDFERMLTRLPMPEWARLSFLC</sequence>
<name>A0A9W6WRY8_9STRA</name>
<dbReference type="EMBL" id="BSXW01000172">
    <property type="protein sequence ID" value="GMF13824.1"/>
    <property type="molecule type" value="Genomic_DNA"/>
</dbReference>